<dbReference type="EMBL" id="BMNI01000002">
    <property type="protein sequence ID" value="GGO87863.1"/>
    <property type="molecule type" value="Genomic_DNA"/>
</dbReference>
<organism evidence="1 2">
    <name type="scientific">Nocardioides phosphati</name>
    <dbReference type="NCBI Taxonomy" id="1867775"/>
    <lineage>
        <taxon>Bacteria</taxon>
        <taxon>Bacillati</taxon>
        <taxon>Actinomycetota</taxon>
        <taxon>Actinomycetes</taxon>
        <taxon>Propionibacteriales</taxon>
        <taxon>Nocardioidaceae</taxon>
        <taxon>Nocardioides</taxon>
    </lineage>
</organism>
<dbReference type="InterPro" id="IPR053851">
    <property type="entry name" value="DUF6929"/>
</dbReference>
<reference evidence="2" key="1">
    <citation type="journal article" date="2019" name="Int. J. Syst. Evol. Microbiol.">
        <title>The Global Catalogue of Microorganisms (GCM) 10K type strain sequencing project: providing services to taxonomists for standard genome sequencing and annotation.</title>
        <authorList>
            <consortium name="The Broad Institute Genomics Platform"/>
            <consortium name="The Broad Institute Genome Sequencing Center for Infectious Disease"/>
            <person name="Wu L."/>
            <person name="Ma J."/>
        </authorList>
    </citation>
    <scope>NUCLEOTIDE SEQUENCE [LARGE SCALE GENOMIC DNA]</scope>
    <source>
        <strain evidence="2">CGMCC 4.7371</strain>
    </source>
</reference>
<sequence length="284" mass="29771">MIRTEHDEDLVARLVSVREVDGVRAGSALLTVGDRLLVVGDDAHAVTLVDPATGSVHHQALAGDGRRLEKSRKPDYEAAFRDGDDIWLLGSGSLSNRWLGTRLPRAGEGRASAHDLTALYAALSVALGEAPNIEGAVVVDGVLRLCHRATGSSPDVLLDLSARVLHDGRPRVERTVTVEPAVLDGVPAHVTDLAALPDGRLAFLAAAEDTDDPVVDGPVAGAAFGVIDGERARWTPLLGLDGTPSTLKAEGLVVDPDLRGGWAVTDRDDPGLAAQLCRLELTGI</sequence>
<protein>
    <recommendedName>
        <fullName evidence="3">DUF3616 domain-containing protein</fullName>
    </recommendedName>
</protein>
<dbReference type="RefSeq" id="WP_188783221.1">
    <property type="nucleotide sequence ID" value="NZ_BMNI01000002.1"/>
</dbReference>
<dbReference type="Pfam" id="PF22000">
    <property type="entry name" value="DUF6929"/>
    <property type="match status" value="1"/>
</dbReference>
<evidence type="ECO:0000313" key="1">
    <source>
        <dbReference type="EMBL" id="GGO87863.1"/>
    </source>
</evidence>
<keyword evidence="2" id="KW-1185">Reference proteome</keyword>
<proteinExistence type="predicted"/>
<gene>
    <name evidence="1" type="ORF">GCM10011584_13500</name>
</gene>
<accession>A0ABQ2N9Q0</accession>
<dbReference type="Proteomes" id="UP000655410">
    <property type="component" value="Unassembled WGS sequence"/>
</dbReference>
<comment type="caution">
    <text evidence="1">The sequence shown here is derived from an EMBL/GenBank/DDBJ whole genome shotgun (WGS) entry which is preliminary data.</text>
</comment>
<evidence type="ECO:0000313" key="2">
    <source>
        <dbReference type="Proteomes" id="UP000655410"/>
    </source>
</evidence>
<evidence type="ECO:0008006" key="3">
    <source>
        <dbReference type="Google" id="ProtNLM"/>
    </source>
</evidence>
<name>A0ABQ2N9Q0_9ACTN</name>